<dbReference type="GO" id="GO:0000785">
    <property type="term" value="C:chromatin"/>
    <property type="evidence" value="ECO:0007669"/>
    <property type="project" value="TreeGrafter"/>
</dbReference>
<evidence type="ECO:0000256" key="9">
    <source>
        <dbReference type="PROSITE-ProRule" id="PRU00146"/>
    </source>
</evidence>
<dbReference type="PANTHER" id="PTHR10615">
    <property type="entry name" value="HISTONE ACETYLTRANSFERASE"/>
    <property type="match status" value="1"/>
</dbReference>
<feature type="domain" description="MYST-type HAT" evidence="13">
    <location>
        <begin position="305"/>
        <end position="620"/>
    </location>
</feature>
<keyword evidence="6" id="KW-0156">Chromatin regulator</keyword>
<evidence type="ECO:0000256" key="8">
    <source>
        <dbReference type="PIRSR" id="PIRSR602717-51"/>
    </source>
</evidence>
<feature type="region of interest" description="Disordered" evidence="11">
    <location>
        <begin position="959"/>
        <end position="998"/>
    </location>
</feature>
<keyword evidence="7 10" id="KW-0539">Nucleus</keyword>
<dbReference type="InterPro" id="IPR011011">
    <property type="entry name" value="Znf_FYVE_PHD"/>
</dbReference>
<feature type="active site" description="Proton donor/acceptor" evidence="8">
    <location>
        <position position="479"/>
    </location>
</feature>
<evidence type="ECO:0000313" key="14">
    <source>
        <dbReference type="EMBL" id="GJJ08283.1"/>
    </source>
</evidence>
<dbReference type="InterPro" id="IPR016181">
    <property type="entry name" value="Acyl_CoA_acyltransferase"/>
</dbReference>
<dbReference type="SUPFAM" id="SSF55729">
    <property type="entry name" value="Acyl-CoA N-acyltransferases (Nat)"/>
    <property type="match status" value="1"/>
</dbReference>
<dbReference type="InterPro" id="IPR019786">
    <property type="entry name" value="Zinc_finger_PHD-type_CS"/>
</dbReference>
<dbReference type="PROSITE" id="PS51726">
    <property type="entry name" value="MYST_HAT"/>
    <property type="match status" value="1"/>
</dbReference>
<sequence length="998" mass="110060">MSPMLPIDPSLPIDPAILGESSNSHESLSLHQSSVDHHLVVPNEIQMEYVPEGDPFAPRLNLNDTYFPLQMPSPPRHLKRKRKQKPAAKADGECSFCQGDNTHNKAGYPETMDRMLFCDACDRGWHMDCLDPPLDSTPNGSWTCPLCPPIPPLPPELETQEFGMGQNGLGFTASPPPLAINNSTNHVNDEGINARSRSTNRPRKDRTQEVGGTHRGRFRVHSNNTGRKGPRASTVPASSLSPEQSPARRKVRLLVKSPKKRIDEEEEEDNEDEDEPTHMFEGILTPEQCSVTLTSIFESDKSFFNKARVRAESKFGPPVAPPLPCGLITPGPTTPSTPGPLAGPSSNANLSLIHSLRTRQAAIQAQQLNASLESYTSLAPDSHNTSHPPRIRTIRFGEFDIDTWYDAPFPEEYASVNDEVDRLGARFVGYFSKEKRSPKDYNVSCIMTLPVRQRKGWGSALIDFSFCLSKKEGRLGSPERPLSSLGALTYKRYWAHAIRLFLHTAIEPVKMEDICHATSMTLEDVYNTLQDLDFINVYERSQPPRPPPGTPIKYLRGRKNGPGITRRSLSRMKKDENKDQVVIPTEYEIHWDPQEIEVYVAAWKAKDQIKINPRLLKWSPFILAKIPKSMTIEDPNALGGHVKREPASLRPPKSNVTSPLAASLGAIALAQQGQSPNGVSEYRGERSSADVRSASAMEVDEELLTHVSDSSRKLRSSRSKSQHSSIEQRRSASAVPETSRLRTLRPRPSTQTRHNATASDHDNDGESSSSEEDGDEKDGNDSGDVSENQFRRVTRSSGRLESPKVRMLGPTSRKRRRVETPPSTDNEDTDGSLSELTHGSTSPQTPSPPRRTTRSEKLKLGDQNVNGTLKKADVGRVTRSHPQAASSPHANGISVPKGLESFHARHTRQAKHIHTETTAECISVNGIASKMVDDVEMASAEGSNNANHMMHGPIIKPAISQTNGITSSGSTPGMLNDEDGLGDEDAEGEEDLNPSDDY</sequence>
<keyword evidence="15" id="KW-1185">Reference proteome</keyword>
<dbReference type="InterPro" id="IPR013083">
    <property type="entry name" value="Znf_RING/FYVE/PHD"/>
</dbReference>
<dbReference type="AlphaFoldDB" id="A0AAV5A4A0"/>
<dbReference type="Pfam" id="PF01853">
    <property type="entry name" value="MOZ_SAS"/>
    <property type="match status" value="1"/>
</dbReference>
<dbReference type="GO" id="GO:0004402">
    <property type="term" value="F:histone acetyltransferase activity"/>
    <property type="evidence" value="ECO:0007669"/>
    <property type="project" value="InterPro"/>
</dbReference>
<dbReference type="InterPro" id="IPR001965">
    <property type="entry name" value="Znf_PHD"/>
</dbReference>
<feature type="compositionally biased region" description="Acidic residues" evidence="11">
    <location>
        <begin position="264"/>
        <end position="275"/>
    </location>
</feature>
<protein>
    <recommendedName>
        <fullName evidence="10">Histone acetyltransferase</fullName>
        <ecNumber evidence="10">2.3.1.48</ecNumber>
    </recommendedName>
</protein>
<dbReference type="Pfam" id="PF00628">
    <property type="entry name" value="PHD"/>
    <property type="match status" value="1"/>
</dbReference>
<evidence type="ECO:0000256" key="1">
    <source>
        <dbReference type="ARBA" id="ARBA00004123"/>
    </source>
</evidence>
<feature type="region of interest" description="Disordered" evidence="11">
    <location>
        <begin position="165"/>
        <end position="277"/>
    </location>
</feature>
<gene>
    <name evidence="14" type="ORF">Clacol_002493</name>
</gene>
<feature type="compositionally biased region" description="Acidic residues" evidence="11">
    <location>
        <begin position="976"/>
        <end position="998"/>
    </location>
</feature>
<dbReference type="InterPro" id="IPR050603">
    <property type="entry name" value="MYST_HAT"/>
</dbReference>
<evidence type="ECO:0000256" key="7">
    <source>
        <dbReference type="ARBA" id="ARBA00023242"/>
    </source>
</evidence>
<feature type="compositionally biased region" description="Polar residues" evidence="11">
    <location>
        <begin position="959"/>
        <end position="973"/>
    </location>
</feature>
<comment type="subcellular location">
    <subcellularLocation>
        <location evidence="1 10">Nucleus</location>
    </subcellularLocation>
</comment>
<dbReference type="SMART" id="SM00249">
    <property type="entry name" value="PHD"/>
    <property type="match status" value="1"/>
</dbReference>
<feature type="compositionally biased region" description="Basic residues" evidence="11">
    <location>
        <begin position="247"/>
        <end position="259"/>
    </location>
</feature>
<keyword evidence="3" id="KW-0479">Metal-binding</keyword>
<dbReference type="Gene3D" id="3.30.40.10">
    <property type="entry name" value="Zinc/RING finger domain, C3HC4 (zinc finger)"/>
    <property type="match status" value="1"/>
</dbReference>
<evidence type="ECO:0000256" key="11">
    <source>
        <dbReference type="SAM" id="MobiDB-lite"/>
    </source>
</evidence>
<keyword evidence="2" id="KW-0808">Transferase</keyword>
<evidence type="ECO:0000256" key="10">
    <source>
        <dbReference type="RuleBase" id="RU361211"/>
    </source>
</evidence>
<evidence type="ECO:0000259" key="12">
    <source>
        <dbReference type="PROSITE" id="PS50016"/>
    </source>
</evidence>
<feature type="domain" description="PHD-type" evidence="12">
    <location>
        <begin position="91"/>
        <end position="150"/>
    </location>
</feature>
<dbReference type="GO" id="GO:0005634">
    <property type="term" value="C:nucleus"/>
    <property type="evidence" value="ECO:0007669"/>
    <property type="project" value="UniProtKB-SubCell"/>
</dbReference>
<dbReference type="SUPFAM" id="SSF57903">
    <property type="entry name" value="FYVE/PHD zinc finger"/>
    <property type="match status" value="1"/>
</dbReference>
<feature type="region of interest" description="Disordered" evidence="11">
    <location>
        <begin position="637"/>
        <end position="657"/>
    </location>
</feature>
<name>A0AAV5A4A0_9AGAM</name>
<dbReference type="PROSITE" id="PS50016">
    <property type="entry name" value="ZF_PHD_2"/>
    <property type="match status" value="1"/>
</dbReference>
<dbReference type="PROSITE" id="PS01359">
    <property type="entry name" value="ZF_PHD_1"/>
    <property type="match status" value="1"/>
</dbReference>
<organism evidence="14 15">
    <name type="scientific">Clathrus columnatus</name>
    <dbReference type="NCBI Taxonomy" id="1419009"/>
    <lineage>
        <taxon>Eukaryota</taxon>
        <taxon>Fungi</taxon>
        <taxon>Dikarya</taxon>
        <taxon>Basidiomycota</taxon>
        <taxon>Agaricomycotina</taxon>
        <taxon>Agaricomycetes</taxon>
        <taxon>Phallomycetidae</taxon>
        <taxon>Phallales</taxon>
        <taxon>Clathraceae</taxon>
        <taxon>Clathrus</taxon>
    </lineage>
</organism>
<comment type="similarity">
    <text evidence="10">Belongs to the MYST (SAS/MOZ) family.</text>
</comment>
<keyword evidence="4 9" id="KW-0863">Zinc-finger</keyword>
<evidence type="ECO:0000256" key="3">
    <source>
        <dbReference type="ARBA" id="ARBA00022723"/>
    </source>
</evidence>
<dbReference type="InterPro" id="IPR019787">
    <property type="entry name" value="Znf_PHD-finger"/>
</dbReference>
<feature type="compositionally biased region" description="Polar residues" evidence="11">
    <location>
        <begin position="748"/>
        <end position="758"/>
    </location>
</feature>
<accession>A0AAV5A4A0</accession>
<dbReference type="PANTHER" id="PTHR10615:SF161">
    <property type="entry name" value="HISTONE ACETYLTRANSFERASE KAT7"/>
    <property type="match status" value="1"/>
</dbReference>
<dbReference type="InterPro" id="IPR040706">
    <property type="entry name" value="Zf-MYST"/>
</dbReference>
<feature type="compositionally biased region" description="Polar residues" evidence="11">
    <location>
        <begin position="880"/>
        <end position="889"/>
    </location>
</feature>
<feature type="compositionally biased region" description="Polar residues" evidence="11">
    <location>
        <begin position="235"/>
        <end position="244"/>
    </location>
</feature>
<evidence type="ECO:0000256" key="6">
    <source>
        <dbReference type="ARBA" id="ARBA00022853"/>
    </source>
</evidence>
<feature type="compositionally biased region" description="Acidic residues" evidence="11">
    <location>
        <begin position="765"/>
        <end position="778"/>
    </location>
</feature>
<dbReference type="EC" id="2.3.1.48" evidence="10"/>
<dbReference type="GO" id="GO:0008270">
    <property type="term" value="F:zinc ion binding"/>
    <property type="evidence" value="ECO:0007669"/>
    <property type="project" value="UniProtKB-KW"/>
</dbReference>
<evidence type="ECO:0000256" key="2">
    <source>
        <dbReference type="ARBA" id="ARBA00022679"/>
    </source>
</evidence>
<evidence type="ECO:0000256" key="4">
    <source>
        <dbReference type="ARBA" id="ARBA00022771"/>
    </source>
</evidence>
<dbReference type="EMBL" id="BPWL01000003">
    <property type="protein sequence ID" value="GJJ08283.1"/>
    <property type="molecule type" value="Genomic_DNA"/>
</dbReference>
<keyword evidence="5" id="KW-0862">Zinc</keyword>
<dbReference type="GO" id="GO:0003712">
    <property type="term" value="F:transcription coregulator activity"/>
    <property type="evidence" value="ECO:0007669"/>
    <property type="project" value="TreeGrafter"/>
</dbReference>
<dbReference type="Pfam" id="PF17772">
    <property type="entry name" value="zf-MYST"/>
    <property type="match status" value="1"/>
</dbReference>
<dbReference type="Gene3D" id="3.40.630.30">
    <property type="match status" value="1"/>
</dbReference>
<comment type="catalytic activity">
    <reaction evidence="10">
        <text>L-lysyl-[protein] + acetyl-CoA = N(6)-acetyl-L-lysyl-[protein] + CoA + H(+)</text>
        <dbReference type="Rhea" id="RHEA:45948"/>
        <dbReference type="Rhea" id="RHEA-COMP:9752"/>
        <dbReference type="Rhea" id="RHEA-COMP:10731"/>
        <dbReference type="ChEBI" id="CHEBI:15378"/>
        <dbReference type="ChEBI" id="CHEBI:29969"/>
        <dbReference type="ChEBI" id="CHEBI:57287"/>
        <dbReference type="ChEBI" id="CHEBI:57288"/>
        <dbReference type="ChEBI" id="CHEBI:61930"/>
        <dbReference type="EC" id="2.3.1.48"/>
    </reaction>
</comment>
<evidence type="ECO:0000313" key="15">
    <source>
        <dbReference type="Proteomes" id="UP001050691"/>
    </source>
</evidence>
<proteinExistence type="inferred from homology"/>
<dbReference type="GO" id="GO:0003682">
    <property type="term" value="F:chromatin binding"/>
    <property type="evidence" value="ECO:0007669"/>
    <property type="project" value="TreeGrafter"/>
</dbReference>
<comment type="caution">
    <text evidence="14">The sequence shown here is derived from an EMBL/GenBank/DDBJ whole genome shotgun (WGS) entry which is preliminary data.</text>
</comment>
<feature type="region of interest" description="Disordered" evidence="11">
    <location>
        <begin position="672"/>
        <end position="894"/>
    </location>
</feature>
<reference evidence="14" key="1">
    <citation type="submission" date="2021-10" db="EMBL/GenBank/DDBJ databases">
        <title>De novo Genome Assembly of Clathrus columnatus (Basidiomycota, Fungi) Using Illumina and Nanopore Sequence Data.</title>
        <authorList>
            <person name="Ogiso-Tanaka E."/>
            <person name="Itagaki H."/>
            <person name="Hosoya T."/>
            <person name="Hosaka K."/>
        </authorList>
    </citation>
    <scope>NUCLEOTIDE SEQUENCE</scope>
    <source>
        <strain evidence="14">MO-923</strain>
    </source>
</reference>
<evidence type="ECO:0000259" key="13">
    <source>
        <dbReference type="PROSITE" id="PS51726"/>
    </source>
</evidence>
<dbReference type="GO" id="GO:0006357">
    <property type="term" value="P:regulation of transcription by RNA polymerase II"/>
    <property type="evidence" value="ECO:0007669"/>
    <property type="project" value="TreeGrafter"/>
</dbReference>
<dbReference type="Proteomes" id="UP001050691">
    <property type="component" value="Unassembled WGS sequence"/>
</dbReference>
<dbReference type="InterPro" id="IPR002717">
    <property type="entry name" value="HAT_MYST-type"/>
</dbReference>
<evidence type="ECO:0000256" key="5">
    <source>
        <dbReference type="ARBA" id="ARBA00022833"/>
    </source>
</evidence>